<comment type="caution">
    <text evidence="1">The sequence shown here is derived from an EMBL/GenBank/DDBJ whole genome shotgun (WGS) entry which is preliminary data.</text>
</comment>
<dbReference type="AlphaFoldDB" id="A0A062V8M0"/>
<reference evidence="1 2" key="1">
    <citation type="journal article" date="2013" name="Nature">
        <title>Anaerobic oxidation of methane coupled to nitrate reduction in a novel archaeal lineage.</title>
        <authorList>
            <person name="Haroon M.F."/>
            <person name="Hu S."/>
            <person name="Shi Y."/>
            <person name="Imelfort M."/>
            <person name="Keller J."/>
            <person name="Hugenholtz P."/>
            <person name="Yuan Z."/>
            <person name="Tyson G.W."/>
        </authorList>
    </citation>
    <scope>NUCLEOTIDE SEQUENCE [LARGE SCALE GENOMIC DNA]</scope>
    <source>
        <strain evidence="1 2">ANME-2d</strain>
    </source>
</reference>
<dbReference type="Proteomes" id="UP000027153">
    <property type="component" value="Unassembled WGS sequence"/>
</dbReference>
<dbReference type="EMBL" id="JMIY01000003">
    <property type="protein sequence ID" value="KCZ72104.1"/>
    <property type="molecule type" value="Genomic_DNA"/>
</dbReference>
<name>A0A062V8M0_9EURY</name>
<proteinExistence type="predicted"/>
<evidence type="ECO:0000313" key="2">
    <source>
        <dbReference type="Proteomes" id="UP000027153"/>
    </source>
</evidence>
<protein>
    <submittedName>
        <fullName evidence="1">Uncharacterized protein</fullName>
    </submittedName>
</protein>
<organism evidence="1 2">
    <name type="scientific">Candidatus Methanoperedens nitratireducens</name>
    <dbReference type="NCBI Taxonomy" id="1392998"/>
    <lineage>
        <taxon>Archaea</taxon>
        <taxon>Methanobacteriati</taxon>
        <taxon>Methanobacteriota</taxon>
        <taxon>Stenosarchaea group</taxon>
        <taxon>Methanomicrobia</taxon>
        <taxon>Methanosarcinales</taxon>
        <taxon>ANME-2 cluster</taxon>
        <taxon>Candidatus Methanoperedentaceae</taxon>
        <taxon>Candidatus Methanoperedens</taxon>
    </lineage>
</organism>
<evidence type="ECO:0000313" key="1">
    <source>
        <dbReference type="EMBL" id="KCZ72104.1"/>
    </source>
</evidence>
<keyword evidence="2" id="KW-1185">Reference proteome</keyword>
<accession>A0A062V8M0</accession>
<gene>
    <name evidence="1" type="ORF">ANME2D_01506</name>
</gene>
<sequence>MKVFLASLRKISYIINALFVKKIIMGYGYGYEVNEIVVP</sequence>